<sequence length="393" mass="41500">MQRKSVFVQRALVISAMALALGGCSTVKGWFSSKDSDKKAAEPAELVKLKNSIAIDKVWTASAGNGEKKLGTRQRPAVSQGRVYAAAIEGGVHAFDLQTGKSIWRYKSDDRISAVGAGDGLVVAGTLDGQLIALDGATGEEKWKAKINSEVIAAPTIGQNNVVVHSNDGRVTAYDHDTGERRWFWSHELPSLTVRGGSPVTLAPNIVFVGNDDGTLTALSLADGRQMWDLPIGSGEGRTELERMADVDGAPVIDGTTLLATSFKRDTVAIDGPSGRPMWTRENGGMGGIGIGTSAAVVTDPDGSVWALDKSSGGSLWSNTTLARRSVTAPAVQGDYAVVADYKGYVHWMRLDNGEVVARERAGGDPIKGQPVVADGILIVQNTDGKLTAFKLR</sequence>
<dbReference type="InterPro" id="IPR018391">
    <property type="entry name" value="PQQ_b-propeller_rpt"/>
</dbReference>
<protein>
    <recommendedName>
        <fullName evidence="4">Outer membrane protein assembly factor BamB</fullName>
    </recommendedName>
</protein>
<dbReference type="InterPro" id="IPR002372">
    <property type="entry name" value="PQQ_rpt_dom"/>
</dbReference>
<feature type="domain" description="Pyrrolo-quinoline quinone repeat" evidence="6">
    <location>
        <begin position="57"/>
        <end position="111"/>
    </location>
</feature>
<dbReference type="InterPro" id="IPR017687">
    <property type="entry name" value="BamB"/>
</dbReference>
<proteinExistence type="inferred from homology"/>
<evidence type="ECO:0000259" key="6">
    <source>
        <dbReference type="Pfam" id="PF13360"/>
    </source>
</evidence>
<evidence type="ECO:0000256" key="2">
    <source>
        <dbReference type="ARBA" id="ARBA00023136"/>
    </source>
</evidence>
<accession>A0A4Q1JXT6</accession>
<name>A0A4Q1JXT6_9GAMM</name>
<feature type="domain" description="Pyrrolo-quinoline quinone repeat" evidence="6">
    <location>
        <begin position="115"/>
        <end position="319"/>
    </location>
</feature>
<keyword evidence="8" id="KW-1185">Reference proteome</keyword>
<gene>
    <name evidence="4 7" type="primary">bamB</name>
    <name evidence="7" type="ORF">EPA99_05980</name>
</gene>
<keyword evidence="4" id="KW-0564">Palmitate</keyword>
<dbReference type="Proteomes" id="UP000289784">
    <property type="component" value="Unassembled WGS sequence"/>
</dbReference>
<evidence type="ECO:0000256" key="4">
    <source>
        <dbReference type="HAMAP-Rule" id="MF_00923"/>
    </source>
</evidence>
<comment type="subcellular location">
    <subcellularLocation>
        <location evidence="4">Cell outer membrane</location>
        <topology evidence="4">Lipid-anchor</topology>
    </subcellularLocation>
</comment>
<keyword evidence="4" id="KW-0449">Lipoprotein</keyword>
<dbReference type="GO" id="GO:0009279">
    <property type="term" value="C:cell outer membrane"/>
    <property type="evidence" value="ECO:0007669"/>
    <property type="project" value="UniProtKB-SubCell"/>
</dbReference>
<dbReference type="RefSeq" id="WP_129470269.1">
    <property type="nucleotide sequence ID" value="NZ_SAWZ01000002.1"/>
</dbReference>
<dbReference type="InterPro" id="IPR015943">
    <property type="entry name" value="WD40/YVTN_repeat-like_dom_sf"/>
</dbReference>
<evidence type="ECO:0000313" key="7">
    <source>
        <dbReference type="EMBL" id="RXR07455.1"/>
    </source>
</evidence>
<feature type="chain" id="PRO_5021055659" description="Outer membrane protein assembly factor BamB" evidence="5">
    <location>
        <begin position="21"/>
        <end position="393"/>
    </location>
</feature>
<evidence type="ECO:0000256" key="1">
    <source>
        <dbReference type="ARBA" id="ARBA00022729"/>
    </source>
</evidence>
<dbReference type="EMBL" id="SAWZ01000002">
    <property type="protein sequence ID" value="RXR07455.1"/>
    <property type="molecule type" value="Genomic_DNA"/>
</dbReference>
<dbReference type="AlphaFoldDB" id="A0A4Q1JXT6"/>
<comment type="subunit">
    <text evidence="4">Part of the Bam complex.</text>
</comment>
<dbReference type="SMART" id="SM00564">
    <property type="entry name" value="PQQ"/>
    <property type="match status" value="6"/>
</dbReference>
<dbReference type="GO" id="GO:0051205">
    <property type="term" value="P:protein insertion into membrane"/>
    <property type="evidence" value="ECO:0007669"/>
    <property type="project" value="UniProtKB-UniRule"/>
</dbReference>
<keyword evidence="2 4" id="KW-0472">Membrane</keyword>
<dbReference type="NCBIfam" id="TIGR03300">
    <property type="entry name" value="assembly_YfgL"/>
    <property type="match status" value="1"/>
</dbReference>
<dbReference type="Pfam" id="PF13360">
    <property type="entry name" value="PQQ_2"/>
    <property type="match status" value="2"/>
</dbReference>
<evidence type="ECO:0000256" key="5">
    <source>
        <dbReference type="SAM" id="SignalP"/>
    </source>
</evidence>
<keyword evidence="1 4" id="KW-0732">Signal</keyword>
<dbReference type="InterPro" id="IPR011047">
    <property type="entry name" value="Quinoprotein_ADH-like_sf"/>
</dbReference>
<evidence type="ECO:0000313" key="8">
    <source>
        <dbReference type="Proteomes" id="UP000289784"/>
    </source>
</evidence>
<organism evidence="7 8">
    <name type="scientific">Pseudoxanthomonas composti</name>
    <dbReference type="NCBI Taxonomy" id="2137479"/>
    <lineage>
        <taxon>Bacteria</taxon>
        <taxon>Pseudomonadati</taxon>
        <taxon>Pseudomonadota</taxon>
        <taxon>Gammaproteobacteria</taxon>
        <taxon>Lysobacterales</taxon>
        <taxon>Lysobacteraceae</taxon>
        <taxon>Pseudoxanthomonas</taxon>
    </lineage>
</organism>
<dbReference type="GO" id="GO:0043165">
    <property type="term" value="P:Gram-negative-bacterium-type cell outer membrane assembly"/>
    <property type="evidence" value="ECO:0007669"/>
    <property type="project" value="UniProtKB-UniRule"/>
</dbReference>
<dbReference type="HAMAP" id="MF_00923">
    <property type="entry name" value="OM_assembly_BamB"/>
    <property type="match status" value="1"/>
</dbReference>
<dbReference type="PROSITE" id="PS51257">
    <property type="entry name" value="PROKAR_LIPOPROTEIN"/>
    <property type="match status" value="1"/>
</dbReference>
<comment type="caution">
    <text evidence="7">The sequence shown here is derived from an EMBL/GenBank/DDBJ whole genome shotgun (WGS) entry which is preliminary data.</text>
</comment>
<dbReference type="Gene3D" id="2.130.10.10">
    <property type="entry name" value="YVTN repeat-like/Quinoprotein amine dehydrogenase"/>
    <property type="match status" value="1"/>
</dbReference>
<dbReference type="PANTHER" id="PTHR34512">
    <property type="entry name" value="CELL SURFACE PROTEIN"/>
    <property type="match status" value="1"/>
</dbReference>
<dbReference type="OrthoDB" id="5173551at2"/>
<keyword evidence="3 4" id="KW-0998">Cell outer membrane</keyword>
<evidence type="ECO:0000256" key="3">
    <source>
        <dbReference type="ARBA" id="ARBA00023237"/>
    </source>
</evidence>
<comment type="function">
    <text evidence="4">Part of the outer membrane protein assembly complex, which is involved in assembly and insertion of beta-barrel proteins into the outer membrane.</text>
</comment>
<dbReference type="PANTHER" id="PTHR34512:SF30">
    <property type="entry name" value="OUTER MEMBRANE PROTEIN ASSEMBLY FACTOR BAMB"/>
    <property type="match status" value="1"/>
</dbReference>
<dbReference type="SUPFAM" id="SSF50998">
    <property type="entry name" value="Quinoprotein alcohol dehydrogenase-like"/>
    <property type="match status" value="1"/>
</dbReference>
<reference evidence="7 8" key="1">
    <citation type="submission" date="2019-01" db="EMBL/GenBank/DDBJ databases">
        <title>Pseudoxanthomonas composti sp. nov., isolated from compost.</title>
        <authorList>
            <person name="Yang G."/>
        </authorList>
    </citation>
    <scope>NUCLEOTIDE SEQUENCE [LARGE SCALE GENOMIC DNA]</scope>
    <source>
        <strain evidence="7 8">GSS15</strain>
    </source>
</reference>
<feature type="signal peptide" evidence="5">
    <location>
        <begin position="1"/>
        <end position="20"/>
    </location>
</feature>
<comment type="similarity">
    <text evidence="4">Belongs to the BamB family.</text>
</comment>